<protein>
    <submittedName>
        <fullName evidence="10">TF_AP-2 domain-containing protein</fullName>
    </submittedName>
</protein>
<evidence type="ECO:0000256" key="2">
    <source>
        <dbReference type="ARBA" id="ARBA00007770"/>
    </source>
</evidence>
<dbReference type="GO" id="GO:0000977">
    <property type="term" value="F:RNA polymerase II transcription regulatory region sequence-specific DNA binding"/>
    <property type="evidence" value="ECO:0007669"/>
    <property type="project" value="TreeGrafter"/>
</dbReference>
<keyword evidence="6" id="KW-0539">Nucleus</keyword>
<keyword evidence="4" id="KW-0238">DNA-binding</keyword>
<keyword evidence="5" id="KW-0804">Transcription</keyword>
<dbReference type="InterPro" id="IPR004979">
    <property type="entry name" value="TF_AP2"/>
</dbReference>
<feature type="domain" description="Transcription factor AP-2 C-terminal" evidence="8">
    <location>
        <begin position="91"/>
        <end position="281"/>
    </location>
</feature>
<dbReference type="PANTHER" id="PTHR10812">
    <property type="entry name" value="TRANSCRIPTION FACTOR AP-2"/>
    <property type="match status" value="1"/>
</dbReference>
<proteinExistence type="inferred from homology"/>
<accession>A0A7E4V366</accession>
<reference evidence="10" key="2">
    <citation type="submission" date="2020-10" db="UniProtKB">
        <authorList>
            <consortium name="WormBaseParasite"/>
        </authorList>
    </citation>
    <scope>IDENTIFICATION</scope>
</reference>
<evidence type="ECO:0000313" key="10">
    <source>
        <dbReference type="WBParaSite" id="Pan_g1565.t1"/>
    </source>
</evidence>
<dbReference type="GO" id="GO:0005634">
    <property type="term" value="C:nucleus"/>
    <property type="evidence" value="ECO:0007669"/>
    <property type="project" value="UniProtKB-SubCell"/>
</dbReference>
<dbReference type="PANTHER" id="PTHR10812:SF17">
    <property type="entry name" value="TRANSCRIPTION FACTOR AP-2, ISOFORM D"/>
    <property type="match status" value="1"/>
</dbReference>
<feature type="compositionally biased region" description="Polar residues" evidence="7">
    <location>
        <begin position="35"/>
        <end position="48"/>
    </location>
</feature>
<evidence type="ECO:0000313" key="9">
    <source>
        <dbReference type="Proteomes" id="UP000492821"/>
    </source>
</evidence>
<comment type="similarity">
    <text evidence="2">Belongs to the AP-2 family.</text>
</comment>
<keyword evidence="3" id="KW-0805">Transcription regulation</keyword>
<name>A0A7E4V366_PANRE</name>
<evidence type="ECO:0000256" key="4">
    <source>
        <dbReference type="ARBA" id="ARBA00023125"/>
    </source>
</evidence>
<evidence type="ECO:0000256" key="1">
    <source>
        <dbReference type="ARBA" id="ARBA00004123"/>
    </source>
</evidence>
<dbReference type="AlphaFoldDB" id="A0A7E4V366"/>
<dbReference type="GO" id="GO:0042127">
    <property type="term" value="P:regulation of cell population proliferation"/>
    <property type="evidence" value="ECO:0007669"/>
    <property type="project" value="TreeGrafter"/>
</dbReference>
<evidence type="ECO:0000256" key="7">
    <source>
        <dbReference type="SAM" id="MobiDB-lite"/>
    </source>
</evidence>
<sequence length="289" mass="32292">MLSPQDKLLAAAFPNSPELMGEVQVGNRLKREASPSLSPSQTDTSDIGSQPKKAKLDDSLEDEYDEFTDGTNSSDDAPAYEKQSVDVSKSFAQVCGRLTMMNASKYPVTIGELARRIHGPEEYSFSLLGSLLRRAKMPNHTEILKNELESVGLPLERGRRRTQNLTLFGSLVEGEAIQLSKDYKHLLKTEFPVDLMANTAVAESNVSKAERIQGLNQVMKYSQEFLKIAEKDGSPTCDTYPNIVLDTDLQMQLTRFSMLTHGFGMHGIRAVMEMFQRYVEEQIKTASRD</sequence>
<dbReference type="GO" id="GO:0000981">
    <property type="term" value="F:DNA-binding transcription factor activity, RNA polymerase II-specific"/>
    <property type="evidence" value="ECO:0007669"/>
    <property type="project" value="TreeGrafter"/>
</dbReference>
<dbReference type="InterPro" id="IPR013854">
    <property type="entry name" value="TF_AP2_C"/>
</dbReference>
<evidence type="ECO:0000256" key="6">
    <source>
        <dbReference type="ARBA" id="ARBA00023242"/>
    </source>
</evidence>
<feature type="compositionally biased region" description="Acidic residues" evidence="7">
    <location>
        <begin position="59"/>
        <end position="68"/>
    </location>
</feature>
<evidence type="ECO:0000256" key="5">
    <source>
        <dbReference type="ARBA" id="ARBA00023163"/>
    </source>
</evidence>
<dbReference type="Pfam" id="PF03299">
    <property type="entry name" value="TF_AP-2"/>
    <property type="match status" value="1"/>
</dbReference>
<reference evidence="9" key="1">
    <citation type="journal article" date="2013" name="Genetics">
        <title>The draft genome and transcriptome of Panagrellus redivivus are shaped by the harsh demands of a free-living lifestyle.</title>
        <authorList>
            <person name="Srinivasan J."/>
            <person name="Dillman A.R."/>
            <person name="Macchietto M.G."/>
            <person name="Heikkinen L."/>
            <person name="Lakso M."/>
            <person name="Fracchia K.M."/>
            <person name="Antoshechkin I."/>
            <person name="Mortazavi A."/>
            <person name="Wong G."/>
            <person name="Sternberg P.W."/>
        </authorList>
    </citation>
    <scope>NUCLEOTIDE SEQUENCE [LARGE SCALE GENOMIC DNA]</scope>
    <source>
        <strain evidence="9">MT8872</strain>
    </source>
</reference>
<evidence type="ECO:0000256" key="3">
    <source>
        <dbReference type="ARBA" id="ARBA00023015"/>
    </source>
</evidence>
<keyword evidence="9" id="KW-1185">Reference proteome</keyword>
<dbReference type="WBParaSite" id="Pan_g1565.t1">
    <property type="protein sequence ID" value="Pan_g1565.t1"/>
    <property type="gene ID" value="Pan_g1565"/>
</dbReference>
<evidence type="ECO:0000259" key="8">
    <source>
        <dbReference type="Pfam" id="PF03299"/>
    </source>
</evidence>
<dbReference type="PRINTS" id="PR01748">
    <property type="entry name" value="AP2TNSCPFCT"/>
</dbReference>
<feature type="region of interest" description="Disordered" evidence="7">
    <location>
        <begin position="13"/>
        <end position="83"/>
    </location>
</feature>
<organism evidence="9 10">
    <name type="scientific">Panagrellus redivivus</name>
    <name type="common">Microworm</name>
    <dbReference type="NCBI Taxonomy" id="6233"/>
    <lineage>
        <taxon>Eukaryota</taxon>
        <taxon>Metazoa</taxon>
        <taxon>Ecdysozoa</taxon>
        <taxon>Nematoda</taxon>
        <taxon>Chromadorea</taxon>
        <taxon>Rhabditida</taxon>
        <taxon>Tylenchina</taxon>
        <taxon>Panagrolaimomorpha</taxon>
        <taxon>Panagrolaimoidea</taxon>
        <taxon>Panagrolaimidae</taxon>
        <taxon>Panagrellus</taxon>
    </lineage>
</organism>
<dbReference type="Proteomes" id="UP000492821">
    <property type="component" value="Unassembled WGS sequence"/>
</dbReference>
<comment type="subcellular location">
    <subcellularLocation>
        <location evidence="1">Nucleus</location>
    </subcellularLocation>
</comment>